<keyword evidence="5" id="KW-0325">Glycoprotein</keyword>
<comment type="similarity">
    <text evidence="6">Belongs to the metallophosphoesterase superfamily. Purple acid phosphatase family.</text>
</comment>
<feature type="domain" description="Purple acid phosphatase N-terminal" evidence="9">
    <location>
        <begin position="144"/>
        <end position="246"/>
    </location>
</feature>
<dbReference type="Pfam" id="PF16656">
    <property type="entry name" value="Pur_ac_phosph_N"/>
    <property type="match status" value="1"/>
</dbReference>
<gene>
    <name evidence="10" type="ORF">PPL_12577</name>
</gene>
<dbReference type="EMBL" id="ADBJ01000043">
    <property type="protein sequence ID" value="EFA77364.1"/>
    <property type="molecule type" value="Genomic_DNA"/>
</dbReference>
<evidence type="ECO:0000313" key="11">
    <source>
        <dbReference type="Proteomes" id="UP000001396"/>
    </source>
</evidence>
<dbReference type="InterPro" id="IPR029052">
    <property type="entry name" value="Metallo-depent_PP-like"/>
</dbReference>
<comment type="subcellular location">
    <subcellularLocation>
        <location evidence="1">Secreted</location>
    </subcellularLocation>
</comment>
<evidence type="ECO:0000259" key="7">
    <source>
        <dbReference type="Pfam" id="PF00149"/>
    </source>
</evidence>
<dbReference type="OMA" id="VWDHFFN"/>
<comment type="catalytic activity">
    <reaction evidence="6">
        <text>a phosphate monoester + H2O = an alcohol + phosphate</text>
        <dbReference type="Rhea" id="RHEA:15017"/>
        <dbReference type="ChEBI" id="CHEBI:15377"/>
        <dbReference type="ChEBI" id="CHEBI:30879"/>
        <dbReference type="ChEBI" id="CHEBI:43474"/>
        <dbReference type="ChEBI" id="CHEBI:67140"/>
        <dbReference type="EC" id="3.1.3.2"/>
    </reaction>
</comment>
<evidence type="ECO:0000256" key="5">
    <source>
        <dbReference type="ARBA" id="ARBA00023180"/>
    </source>
</evidence>
<dbReference type="InterPro" id="IPR004843">
    <property type="entry name" value="Calcineurin-like_PHP"/>
</dbReference>
<dbReference type="InterPro" id="IPR025733">
    <property type="entry name" value="PAPs_C"/>
</dbReference>
<name>D3BN02_HETP5</name>
<dbReference type="InterPro" id="IPR015914">
    <property type="entry name" value="PAPs_N"/>
</dbReference>
<dbReference type="SUPFAM" id="SSF56300">
    <property type="entry name" value="Metallo-dependent phosphatases"/>
    <property type="match status" value="1"/>
</dbReference>
<dbReference type="STRING" id="670386.D3BN02"/>
<evidence type="ECO:0000256" key="4">
    <source>
        <dbReference type="ARBA" id="ARBA00022729"/>
    </source>
</evidence>
<protein>
    <recommendedName>
        <fullName evidence="6">Purple acid phosphatase</fullName>
        <ecNumber evidence="6">3.1.3.2</ecNumber>
    </recommendedName>
</protein>
<evidence type="ECO:0000259" key="9">
    <source>
        <dbReference type="Pfam" id="PF16656"/>
    </source>
</evidence>
<dbReference type="Gene3D" id="3.60.21.10">
    <property type="match status" value="1"/>
</dbReference>
<dbReference type="Pfam" id="PF00149">
    <property type="entry name" value="Metallophos"/>
    <property type="match status" value="1"/>
</dbReference>
<keyword evidence="6" id="KW-0378">Hydrolase</keyword>
<dbReference type="GO" id="GO:0046872">
    <property type="term" value="F:metal ion binding"/>
    <property type="evidence" value="ECO:0007669"/>
    <property type="project" value="InterPro"/>
</dbReference>
<reference evidence="10 11" key="1">
    <citation type="journal article" date="2011" name="Genome Res.">
        <title>Phylogeny-wide analysis of social amoeba genomes highlights ancient origins for complex intercellular communication.</title>
        <authorList>
            <person name="Heidel A.J."/>
            <person name="Lawal H.M."/>
            <person name="Felder M."/>
            <person name="Schilde C."/>
            <person name="Helps N.R."/>
            <person name="Tunggal B."/>
            <person name="Rivero F."/>
            <person name="John U."/>
            <person name="Schleicher M."/>
            <person name="Eichinger L."/>
            <person name="Platzer M."/>
            <person name="Noegel A.A."/>
            <person name="Schaap P."/>
            <person name="Gloeckner G."/>
        </authorList>
    </citation>
    <scope>NUCLEOTIDE SEQUENCE [LARGE SCALE GENOMIC DNA]</scope>
    <source>
        <strain evidence="11">ATCC 26659 / Pp 5 / PN500</strain>
    </source>
</reference>
<evidence type="ECO:0000313" key="10">
    <source>
        <dbReference type="EMBL" id="EFA77364.1"/>
    </source>
</evidence>
<evidence type="ECO:0000256" key="6">
    <source>
        <dbReference type="RuleBase" id="RU361203"/>
    </source>
</evidence>
<dbReference type="GO" id="GO:0003993">
    <property type="term" value="F:acid phosphatase activity"/>
    <property type="evidence" value="ECO:0007669"/>
    <property type="project" value="UniProtKB-EC"/>
</dbReference>
<dbReference type="InParanoid" id="D3BN02"/>
<keyword evidence="3" id="KW-0964">Secreted</keyword>
<dbReference type="CDD" id="cd00839">
    <property type="entry name" value="MPP_PAPs"/>
    <property type="match status" value="1"/>
</dbReference>
<comment type="subunit">
    <text evidence="2">Homodimer.</text>
</comment>
<dbReference type="Proteomes" id="UP000001396">
    <property type="component" value="Unassembled WGS sequence"/>
</dbReference>
<feature type="domain" description="Purple acid phosphatase C-terminal" evidence="8">
    <location>
        <begin position="503"/>
        <end position="567"/>
    </location>
</feature>
<dbReference type="GeneID" id="31368044"/>
<dbReference type="PANTHER" id="PTHR45778">
    <property type="entry name" value="PURPLE ACID PHOSPHATASE-RELATED"/>
    <property type="match status" value="1"/>
</dbReference>
<dbReference type="SUPFAM" id="SSF49363">
    <property type="entry name" value="Purple acid phosphatase, N-terminal domain"/>
    <property type="match status" value="1"/>
</dbReference>
<dbReference type="GO" id="GO:0005576">
    <property type="term" value="C:extracellular region"/>
    <property type="evidence" value="ECO:0007669"/>
    <property type="project" value="UniProtKB-SubCell"/>
</dbReference>
<feature type="domain" description="Calcineurin-like phosphoesterase" evidence="7">
    <location>
        <begin position="320"/>
        <end position="485"/>
    </location>
</feature>
<dbReference type="InterPro" id="IPR041792">
    <property type="entry name" value="MPP_PAP"/>
</dbReference>
<accession>D3BN02</accession>
<feature type="chain" id="PRO_5005126273" description="Purple acid phosphatase" evidence="6">
    <location>
        <begin position="20"/>
        <end position="577"/>
    </location>
</feature>
<feature type="signal peptide" evidence="6">
    <location>
        <begin position="1"/>
        <end position="19"/>
    </location>
</feature>
<proteinExistence type="inferred from homology"/>
<keyword evidence="4 6" id="KW-0732">Signal</keyword>
<comment type="caution">
    <text evidence="10">The sequence shown here is derived from an EMBL/GenBank/DDBJ whole genome shotgun (WGS) entry which is preliminary data.</text>
</comment>
<dbReference type="Gene3D" id="2.60.40.380">
    <property type="entry name" value="Purple acid phosphatase-like, N-terminal"/>
    <property type="match status" value="1"/>
</dbReference>
<dbReference type="AlphaFoldDB" id="D3BN02"/>
<dbReference type="PANTHER" id="PTHR45778:SF7">
    <property type="entry name" value="PURPLE ACID PHOSPHATASE"/>
    <property type="match status" value="1"/>
</dbReference>
<evidence type="ECO:0000256" key="1">
    <source>
        <dbReference type="ARBA" id="ARBA00004613"/>
    </source>
</evidence>
<evidence type="ECO:0000259" key="8">
    <source>
        <dbReference type="Pfam" id="PF14008"/>
    </source>
</evidence>
<organism evidence="10 11">
    <name type="scientific">Heterostelium pallidum (strain ATCC 26659 / Pp 5 / PN500)</name>
    <name type="common">Cellular slime mold</name>
    <name type="synonym">Polysphondylium pallidum</name>
    <dbReference type="NCBI Taxonomy" id="670386"/>
    <lineage>
        <taxon>Eukaryota</taxon>
        <taxon>Amoebozoa</taxon>
        <taxon>Evosea</taxon>
        <taxon>Eumycetozoa</taxon>
        <taxon>Dictyostelia</taxon>
        <taxon>Acytosteliales</taxon>
        <taxon>Acytosteliaceae</taxon>
        <taxon>Heterostelium</taxon>
    </lineage>
</organism>
<evidence type="ECO:0000256" key="2">
    <source>
        <dbReference type="ARBA" id="ARBA00011738"/>
    </source>
</evidence>
<dbReference type="Pfam" id="PF14008">
    <property type="entry name" value="Metallophos_C"/>
    <property type="match status" value="1"/>
</dbReference>
<evidence type="ECO:0000256" key="3">
    <source>
        <dbReference type="ARBA" id="ARBA00022525"/>
    </source>
</evidence>
<sequence length="577" mass="64910">MSLSLCLVFFVLLSNSVWTVRSEDAILKAYPEVLAVSNDLVTITWNGVDTPTIYDTIAIYYPPSSDVTLPIGFIPLSTSSTYKQGYGTVSIPLVNVRDTYIFRLWLKSTEASTGPAMPSPLSGNVNITLVANSNNVTFENPNAPEKPYLAFTNSTTEMRLKWISGCSDVPIVNYGLSSNNLNMVAKGTVGTYSMNQMCNGPANDPNYFRDPGFIQDVVMVGLTESTQYFYNFGSEQSGFSDIYSFVSAPKPSTEAFIVAFGDLGMQPPFECNCEMMPPAYLTVKNIETTISQPWSQNSFVKKLGLKSSNSQVDTPPAWSVLHIGDISYARGLAFIWDWYQESIKNIASRAPYMVSIGNHEYDYTKQPFYPSWSDYGGDSGGECGVPFNNRYHMTGYGEATNLWYSYEMSGEHDFLIGSEQYLWLEQDLKSVDRSRTPWVILSGHRPMYCSQSGEAEMFAHLRDNLEPLLIENDVNLCFWAHEHVYERMCALINGTCQESDNDAPVHIVIGMAGNTDQSAWDSTSPNHEPQPDYSMFRAINYGYTRFYANMTDLYFEYVGNQRNQVHDNLWLHSKYSN</sequence>
<dbReference type="EC" id="3.1.3.2" evidence="6"/>
<dbReference type="RefSeq" id="XP_020429493.1">
    <property type="nucleotide sequence ID" value="XM_020583306.1"/>
</dbReference>
<dbReference type="InterPro" id="IPR008963">
    <property type="entry name" value="Purple_acid_Pase-like_N"/>
</dbReference>
<keyword evidence="11" id="KW-1185">Reference proteome</keyword>